<evidence type="ECO:0000256" key="2">
    <source>
        <dbReference type="ARBA" id="ARBA00022840"/>
    </source>
</evidence>
<feature type="region of interest" description="Disordered" evidence="5">
    <location>
        <begin position="466"/>
        <end position="486"/>
    </location>
</feature>
<dbReference type="PANTHER" id="PTHR44167:SF18">
    <property type="entry name" value="PROTEIN KINASE DOMAIN-CONTAINING PROTEIN"/>
    <property type="match status" value="1"/>
</dbReference>
<keyword evidence="2 3" id="KW-0067">ATP-binding</keyword>
<keyword evidence="1 3" id="KW-0547">Nucleotide-binding</keyword>
<dbReference type="AlphaFoldDB" id="A0A8S1R376"/>
<dbReference type="PROSITE" id="PS50011">
    <property type="entry name" value="PROTEIN_KINASE_DOM"/>
    <property type="match status" value="1"/>
</dbReference>
<keyword evidence="4" id="KW-0418">Kinase</keyword>
<dbReference type="Proteomes" id="UP000692954">
    <property type="component" value="Unassembled WGS sequence"/>
</dbReference>
<evidence type="ECO:0000313" key="7">
    <source>
        <dbReference type="EMBL" id="CAD8122521.1"/>
    </source>
</evidence>
<dbReference type="EMBL" id="CAJJDN010000139">
    <property type="protein sequence ID" value="CAD8122521.1"/>
    <property type="molecule type" value="Genomic_DNA"/>
</dbReference>
<keyword evidence="8" id="KW-1185">Reference proteome</keyword>
<dbReference type="PANTHER" id="PTHR44167">
    <property type="entry name" value="OVARIAN-SPECIFIC SERINE/THREONINE-PROTEIN KINASE LOK-RELATED"/>
    <property type="match status" value="1"/>
</dbReference>
<evidence type="ECO:0000256" key="4">
    <source>
        <dbReference type="RuleBase" id="RU000304"/>
    </source>
</evidence>
<sequence>MNCLRKHLLKSKTYYLQVLQDQMILSEHKTMQNPKYVVQFKFESRVMWKKSEHEQLCCFGILYKKRIKWFWGDHTELNNLKMYLSNRVFFGNISIFYESTQIIGSGASSKVCLVKRNTDVLFYAAKCISKKYLTGKKSNDRIVRLQSEIEILQKIDHPIFVKLLEIYEGDNSYYLITDYYEGDTLYNFIRSIQADTLPSYIVRDGIKTLLLGLQYLESLGLIHRDIKLENILLAKQNEIKSLKIIDFGLAIYENTYTKLSVCGTPGYIAPEILQVENKSNEQYFTTKCDIFSAGVIFYKLLTKRTLFRADNTGEIMKANTKCDIHLNELEQTVQKEALSLLKSMLEPNPNNRPTASQCLDHPYFSCQLEDIRIIQEILDKVTGCSGFTKEHNESNSVPNESQAAQIKRCPPTQYRVRIEQRKRTRSPRKYADYQFYYPSFCMMNSFESEGGNSSNSSKSSRIENIIIKEKESEKDSVIEENNKQIQ</sequence>
<dbReference type="InterPro" id="IPR017441">
    <property type="entry name" value="Protein_kinase_ATP_BS"/>
</dbReference>
<evidence type="ECO:0000256" key="1">
    <source>
        <dbReference type="ARBA" id="ARBA00022741"/>
    </source>
</evidence>
<dbReference type="GO" id="GO:0005524">
    <property type="term" value="F:ATP binding"/>
    <property type="evidence" value="ECO:0007669"/>
    <property type="project" value="UniProtKB-UniRule"/>
</dbReference>
<comment type="caution">
    <text evidence="7">The sequence shown here is derived from an EMBL/GenBank/DDBJ whole genome shotgun (WGS) entry which is preliminary data.</text>
</comment>
<protein>
    <recommendedName>
        <fullName evidence="6">Protein kinase domain-containing protein</fullName>
    </recommendedName>
</protein>
<dbReference type="Pfam" id="PF00069">
    <property type="entry name" value="Pkinase"/>
    <property type="match status" value="1"/>
</dbReference>
<dbReference type="InterPro" id="IPR008271">
    <property type="entry name" value="Ser/Thr_kinase_AS"/>
</dbReference>
<proteinExistence type="inferred from homology"/>
<accession>A0A8S1R376</accession>
<keyword evidence="4" id="KW-0808">Transferase</keyword>
<dbReference type="PROSITE" id="PS00108">
    <property type="entry name" value="PROTEIN_KINASE_ST"/>
    <property type="match status" value="1"/>
</dbReference>
<keyword evidence="4" id="KW-0723">Serine/threonine-protein kinase</keyword>
<feature type="domain" description="Protein kinase" evidence="6">
    <location>
        <begin position="97"/>
        <end position="364"/>
    </location>
</feature>
<dbReference type="InterPro" id="IPR000719">
    <property type="entry name" value="Prot_kinase_dom"/>
</dbReference>
<dbReference type="PROSITE" id="PS00107">
    <property type="entry name" value="PROTEIN_KINASE_ATP"/>
    <property type="match status" value="1"/>
</dbReference>
<dbReference type="GO" id="GO:0044773">
    <property type="term" value="P:mitotic DNA damage checkpoint signaling"/>
    <property type="evidence" value="ECO:0007669"/>
    <property type="project" value="TreeGrafter"/>
</dbReference>
<evidence type="ECO:0000256" key="3">
    <source>
        <dbReference type="PROSITE-ProRule" id="PRU10141"/>
    </source>
</evidence>
<comment type="similarity">
    <text evidence="4">Belongs to the protein kinase superfamily.</text>
</comment>
<dbReference type="FunFam" id="1.10.510.10:FF:000945">
    <property type="entry name" value="Uncharacterized protein"/>
    <property type="match status" value="1"/>
</dbReference>
<evidence type="ECO:0000313" key="8">
    <source>
        <dbReference type="Proteomes" id="UP000692954"/>
    </source>
</evidence>
<gene>
    <name evidence="7" type="ORF">PSON_ATCC_30995.1.T1390033</name>
</gene>
<evidence type="ECO:0000256" key="5">
    <source>
        <dbReference type="SAM" id="MobiDB-lite"/>
    </source>
</evidence>
<dbReference type="SMART" id="SM00220">
    <property type="entry name" value="S_TKc"/>
    <property type="match status" value="1"/>
</dbReference>
<organism evidence="7 8">
    <name type="scientific">Paramecium sonneborni</name>
    <dbReference type="NCBI Taxonomy" id="65129"/>
    <lineage>
        <taxon>Eukaryota</taxon>
        <taxon>Sar</taxon>
        <taxon>Alveolata</taxon>
        <taxon>Ciliophora</taxon>
        <taxon>Intramacronucleata</taxon>
        <taxon>Oligohymenophorea</taxon>
        <taxon>Peniculida</taxon>
        <taxon>Parameciidae</taxon>
        <taxon>Paramecium</taxon>
    </lineage>
</organism>
<feature type="binding site" evidence="3">
    <location>
        <position position="126"/>
    </location>
    <ligand>
        <name>ATP</name>
        <dbReference type="ChEBI" id="CHEBI:30616"/>
    </ligand>
</feature>
<dbReference type="GO" id="GO:0005634">
    <property type="term" value="C:nucleus"/>
    <property type="evidence" value="ECO:0007669"/>
    <property type="project" value="TreeGrafter"/>
</dbReference>
<dbReference type="GO" id="GO:0004674">
    <property type="term" value="F:protein serine/threonine kinase activity"/>
    <property type="evidence" value="ECO:0007669"/>
    <property type="project" value="UniProtKB-KW"/>
</dbReference>
<name>A0A8S1R376_9CILI</name>
<dbReference type="OrthoDB" id="1668230at2759"/>
<reference evidence="7" key="1">
    <citation type="submission" date="2021-01" db="EMBL/GenBank/DDBJ databases">
        <authorList>
            <consortium name="Genoscope - CEA"/>
            <person name="William W."/>
        </authorList>
    </citation>
    <scope>NUCLEOTIDE SEQUENCE</scope>
</reference>
<dbReference type="GO" id="GO:0005737">
    <property type="term" value="C:cytoplasm"/>
    <property type="evidence" value="ECO:0007669"/>
    <property type="project" value="TreeGrafter"/>
</dbReference>
<evidence type="ECO:0000259" key="6">
    <source>
        <dbReference type="PROSITE" id="PS50011"/>
    </source>
</evidence>